<feature type="region of interest" description="Disordered" evidence="1">
    <location>
        <begin position="1"/>
        <end position="59"/>
    </location>
</feature>
<feature type="compositionally biased region" description="Basic and acidic residues" evidence="1">
    <location>
        <begin position="412"/>
        <end position="440"/>
    </location>
</feature>
<feature type="region of interest" description="Disordered" evidence="1">
    <location>
        <begin position="161"/>
        <end position="183"/>
    </location>
</feature>
<feature type="region of interest" description="Disordered" evidence="1">
    <location>
        <begin position="490"/>
        <end position="704"/>
    </location>
</feature>
<dbReference type="InterPro" id="IPR036390">
    <property type="entry name" value="WH_DNA-bd_sf"/>
</dbReference>
<dbReference type="AlphaFoldDB" id="A0A644VAN8"/>
<feature type="compositionally biased region" description="Basic and acidic residues" evidence="1">
    <location>
        <begin position="340"/>
        <end position="357"/>
    </location>
</feature>
<feature type="region of interest" description="Disordered" evidence="1">
    <location>
        <begin position="340"/>
        <end position="440"/>
    </location>
</feature>
<dbReference type="SUPFAM" id="SSF46785">
    <property type="entry name" value="Winged helix' DNA-binding domain"/>
    <property type="match status" value="1"/>
</dbReference>
<accession>A0A644VAN8</accession>
<evidence type="ECO:0000259" key="2">
    <source>
        <dbReference type="Pfam" id="PF00126"/>
    </source>
</evidence>
<sequence>MGAGSLGRRCAAGGIVEEGRTGGGQRRDVARIDQRPGLGRDDLLEGADAGRHHRHAAGHRLERGEAEALPALRRDVEVKHAIPVGHPVDGDLGREEDAVFQPRLLHLRLQPVQKRPLPLGRAAHHQGGDAGPGRQQRQHRVDEGIGALLRADPAIAADQHPLGQAEPGAQRGAAARRGEALGVDTVQDHMRRALEIGCGARRGGDDVVHLPDQPFRIAGVAALAGRGEEKFQLHPEEALQRQPEEHLGVTPRMPDPAPARQQRQPPDRHMRQRSGQAGAGGDDADHPRLHRHQPRDGGGDPRQAAFQVRCDDLDRVGKGRLHAVFLVQCHGLVCREEVEGKRERERHEEEQEQHAIGEGHVAPRRGRPEQRRGAELRHRDAADRHQVQHRHPAPDQMRREEGAAMRHQHRVGAAEEAHRGQRHRAADQRHPGHRGQHGERHAQAQVAHQHHPLVAAKNPVGRAVDEIAEHHGQAHRQRDMADRQRIGAMHLARPGPGPEPADAGRGGVVGEGKRQDQQEARIAQHVEKRAAARPMPLGPRRVAREKRQPRRDDERRAHQPPHHRAPAPDLDRRRHRRRPKDVAQTAAAQKRRGQDREQRRAEGMGDDVIARHQHRRAAKAQQRHRQMDLHRPLRRGEERRAPGPAEAQQQRRRHPRPEAVERAAHRDLHRRESREPEAECQRQLLGADPELRPQNRRQHRQEHPVELAQNIGCQQENNRHAHGYSPLRVKLTEAAGRRKRAACRRWPNATGWAQEEPMDLTRATLRLYYGKLVFGPGKADLLQAIAEEGSISAAGRRMGMSYKRAWSLVEEMNDAFAEPLVLSARGGAHGGGAQLTTTGQAVLADYRALLARLLAGGADEIAAIGARLRDGAAEEQERDIPGGK</sequence>
<feature type="compositionally biased region" description="Basic and acidic residues" evidence="1">
    <location>
        <begin position="656"/>
        <end position="680"/>
    </location>
</feature>
<dbReference type="InterPro" id="IPR036388">
    <property type="entry name" value="WH-like_DNA-bd_sf"/>
</dbReference>
<dbReference type="InterPro" id="IPR000847">
    <property type="entry name" value="LysR_HTH_N"/>
</dbReference>
<feature type="region of interest" description="Disordered" evidence="1">
    <location>
        <begin position="119"/>
        <end position="139"/>
    </location>
</feature>
<gene>
    <name evidence="3" type="ORF">SDC9_34449</name>
</gene>
<comment type="caution">
    <text evidence="3">The sequence shown here is derived from an EMBL/GenBank/DDBJ whole genome shotgun (WGS) entry which is preliminary data.</text>
</comment>
<feature type="compositionally biased region" description="Basic residues" evidence="1">
    <location>
        <begin position="611"/>
        <end position="624"/>
    </location>
</feature>
<dbReference type="Gene3D" id="1.10.10.10">
    <property type="entry name" value="Winged helix-like DNA-binding domain superfamily/Winged helix DNA-binding domain"/>
    <property type="match status" value="1"/>
</dbReference>
<feature type="domain" description="HTH lysR-type" evidence="2">
    <location>
        <begin position="781"/>
        <end position="840"/>
    </location>
</feature>
<feature type="compositionally biased region" description="Basic and acidic residues" evidence="1">
    <location>
        <begin position="237"/>
        <end position="247"/>
    </location>
</feature>
<organism evidence="3">
    <name type="scientific">bioreactor metagenome</name>
    <dbReference type="NCBI Taxonomy" id="1076179"/>
    <lineage>
        <taxon>unclassified sequences</taxon>
        <taxon>metagenomes</taxon>
        <taxon>ecological metagenomes</taxon>
    </lineage>
</organism>
<dbReference type="PANTHER" id="PTHR30432">
    <property type="entry name" value="TRANSCRIPTIONAL REGULATOR MODE"/>
    <property type="match status" value="1"/>
</dbReference>
<dbReference type="GO" id="GO:0003700">
    <property type="term" value="F:DNA-binding transcription factor activity"/>
    <property type="evidence" value="ECO:0007669"/>
    <property type="project" value="InterPro"/>
</dbReference>
<reference evidence="3" key="1">
    <citation type="submission" date="2019-08" db="EMBL/GenBank/DDBJ databases">
        <authorList>
            <person name="Kucharzyk K."/>
            <person name="Murdoch R.W."/>
            <person name="Higgins S."/>
            <person name="Loffler F."/>
        </authorList>
    </citation>
    <scope>NUCLEOTIDE SEQUENCE</scope>
</reference>
<dbReference type="Pfam" id="PF00126">
    <property type="entry name" value="HTH_1"/>
    <property type="match status" value="1"/>
</dbReference>
<evidence type="ECO:0000256" key="1">
    <source>
        <dbReference type="SAM" id="MobiDB-lite"/>
    </source>
</evidence>
<feature type="compositionally biased region" description="Basic and acidic residues" evidence="1">
    <location>
        <begin position="366"/>
        <end position="404"/>
    </location>
</feature>
<feature type="compositionally biased region" description="Basic and acidic residues" evidence="1">
    <location>
        <begin position="17"/>
        <end position="43"/>
    </location>
</feature>
<feature type="compositionally biased region" description="Basic and acidic residues" evidence="1">
    <location>
        <begin position="511"/>
        <end position="530"/>
    </location>
</feature>
<dbReference type="InterPro" id="IPR051815">
    <property type="entry name" value="Molybdate_resp_trans_reg"/>
</dbReference>
<feature type="compositionally biased region" description="Basic and acidic residues" evidence="1">
    <location>
        <begin position="592"/>
        <end position="603"/>
    </location>
</feature>
<name>A0A644VAN8_9ZZZZ</name>
<evidence type="ECO:0000313" key="3">
    <source>
        <dbReference type="EMBL" id="MPL88426.1"/>
    </source>
</evidence>
<proteinExistence type="predicted"/>
<feature type="region of interest" description="Disordered" evidence="1">
    <location>
        <begin position="237"/>
        <end position="303"/>
    </location>
</feature>
<dbReference type="PANTHER" id="PTHR30432:SF1">
    <property type="entry name" value="DNA-BINDING TRANSCRIPTIONAL DUAL REGULATOR MODE"/>
    <property type="match status" value="1"/>
</dbReference>
<feature type="compositionally biased region" description="Low complexity" evidence="1">
    <location>
        <begin position="163"/>
        <end position="175"/>
    </location>
</feature>
<feature type="compositionally biased region" description="Basic and acidic residues" evidence="1">
    <location>
        <begin position="625"/>
        <end position="641"/>
    </location>
</feature>
<dbReference type="EMBL" id="VSSQ01000257">
    <property type="protein sequence ID" value="MPL88426.1"/>
    <property type="molecule type" value="Genomic_DNA"/>
</dbReference>
<protein>
    <recommendedName>
        <fullName evidence="2">HTH lysR-type domain-containing protein</fullName>
    </recommendedName>
</protein>